<evidence type="ECO:0000313" key="3">
    <source>
        <dbReference type="Proteomes" id="UP000095192"/>
    </source>
</evidence>
<evidence type="ECO:0000256" key="1">
    <source>
        <dbReference type="SAM" id="MobiDB-lite"/>
    </source>
</evidence>
<gene>
    <name evidence="2" type="ORF">cyc_08105</name>
</gene>
<dbReference type="AlphaFoldDB" id="A0A1D3CUI7"/>
<comment type="caution">
    <text evidence="2">The sequence shown here is derived from an EMBL/GenBank/DDBJ whole genome shotgun (WGS) entry which is preliminary data.</text>
</comment>
<accession>A0A1D3CUI7</accession>
<evidence type="ECO:0000313" key="2">
    <source>
        <dbReference type="EMBL" id="OEH74844.1"/>
    </source>
</evidence>
<keyword evidence="3" id="KW-1185">Reference proteome</keyword>
<sequence length="72" mass="7875">MAASRDPKGRREVGEDMNGLYQECATCLLSVSSYTGYESEGTALAFFGTLQGHNTRKRRRRPKGGMSIASQS</sequence>
<protein>
    <submittedName>
        <fullName evidence="2">Uncharacterized protein</fullName>
    </submittedName>
</protein>
<organism evidence="2 3">
    <name type="scientific">Cyclospora cayetanensis</name>
    <dbReference type="NCBI Taxonomy" id="88456"/>
    <lineage>
        <taxon>Eukaryota</taxon>
        <taxon>Sar</taxon>
        <taxon>Alveolata</taxon>
        <taxon>Apicomplexa</taxon>
        <taxon>Conoidasida</taxon>
        <taxon>Coccidia</taxon>
        <taxon>Eucoccidiorida</taxon>
        <taxon>Eimeriorina</taxon>
        <taxon>Eimeriidae</taxon>
        <taxon>Cyclospora</taxon>
    </lineage>
</organism>
<proteinExistence type="predicted"/>
<name>A0A1D3CUI7_9EIME</name>
<feature type="region of interest" description="Disordered" evidence="1">
    <location>
        <begin position="52"/>
        <end position="72"/>
    </location>
</feature>
<dbReference type="VEuPathDB" id="ToxoDB:cyc_08105"/>
<feature type="compositionally biased region" description="Basic residues" evidence="1">
    <location>
        <begin position="54"/>
        <end position="63"/>
    </location>
</feature>
<dbReference type="Proteomes" id="UP000095192">
    <property type="component" value="Unassembled WGS sequence"/>
</dbReference>
<dbReference type="EMBL" id="JROU02001915">
    <property type="protein sequence ID" value="OEH74844.1"/>
    <property type="molecule type" value="Genomic_DNA"/>
</dbReference>
<dbReference type="InParanoid" id="A0A1D3CUI7"/>
<reference evidence="2 3" key="1">
    <citation type="journal article" date="2016" name="BMC Genomics">
        <title>Comparative genomics reveals Cyclospora cayetanensis possesses coccidia-like metabolism and invasion components but unique surface antigens.</title>
        <authorList>
            <person name="Liu S."/>
            <person name="Wang L."/>
            <person name="Zheng H."/>
            <person name="Xu Z."/>
            <person name="Roellig D.M."/>
            <person name="Li N."/>
            <person name="Frace M.A."/>
            <person name="Tang K."/>
            <person name="Arrowood M.J."/>
            <person name="Moss D.M."/>
            <person name="Zhang L."/>
            <person name="Feng Y."/>
            <person name="Xiao L."/>
        </authorList>
    </citation>
    <scope>NUCLEOTIDE SEQUENCE [LARGE SCALE GENOMIC DNA]</scope>
    <source>
        <strain evidence="2 3">CHN_HEN01</strain>
    </source>
</reference>